<dbReference type="InterPro" id="IPR053927">
    <property type="entry name" value="FlgK_helical"/>
</dbReference>
<evidence type="ECO:0000259" key="8">
    <source>
        <dbReference type="Pfam" id="PF22638"/>
    </source>
</evidence>
<gene>
    <name evidence="9" type="primary">flgK</name>
    <name evidence="9" type="ORF">EJC49_15175</name>
</gene>
<name>A0A3R9Y8I3_9HYPH</name>
<keyword evidence="9" id="KW-0969">Cilium</keyword>
<dbReference type="Pfam" id="PF22638">
    <property type="entry name" value="FlgK_D1"/>
    <property type="match status" value="1"/>
</dbReference>
<dbReference type="GO" id="GO:0009424">
    <property type="term" value="C:bacterial-type flagellum hook"/>
    <property type="evidence" value="ECO:0007669"/>
    <property type="project" value="InterPro"/>
</dbReference>
<keyword evidence="6" id="KW-0975">Bacterial flagellum</keyword>
<evidence type="ECO:0000313" key="10">
    <source>
        <dbReference type="Proteomes" id="UP000278398"/>
    </source>
</evidence>
<accession>A0A3R9Y8I3</accession>
<dbReference type="AlphaFoldDB" id="A0A3R9Y8I3"/>
<keyword evidence="9" id="KW-0282">Flagellum</keyword>
<comment type="similarity">
    <text evidence="3">Belongs to the flagella basal body rod proteins family.</text>
</comment>
<dbReference type="Proteomes" id="UP000278398">
    <property type="component" value="Unassembled WGS sequence"/>
</dbReference>
<comment type="caution">
    <text evidence="9">The sequence shown here is derived from an EMBL/GenBank/DDBJ whole genome shotgun (WGS) entry which is preliminary data.</text>
</comment>
<feature type="domain" description="Flagellar basal-body/hook protein C-terminal" evidence="7">
    <location>
        <begin position="447"/>
        <end position="485"/>
    </location>
</feature>
<evidence type="ECO:0000256" key="3">
    <source>
        <dbReference type="ARBA" id="ARBA00009677"/>
    </source>
</evidence>
<dbReference type="RefSeq" id="WP_126700782.1">
    <property type="nucleotide sequence ID" value="NZ_RWKW01000054.1"/>
</dbReference>
<evidence type="ECO:0000313" key="9">
    <source>
        <dbReference type="EMBL" id="RST85568.1"/>
    </source>
</evidence>
<dbReference type="PANTHER" id="PTHR30033:SF1">
    <property type="entry name" value="FLAGELLAR HOOK-ASSOCIATED PROTEIN 1"/>
    <property type="match status" value="1"/>
</dbReference>
<dbReference type="InterPro" id="IPR010930">
    <property type="entry name" value="Flg_bb/hook_C_dom"/>
</dbReference>
<feature type="domain" description="Flagellar hook-associated protein FlgK helical" evidence="8">
    <location>
        <begin position="97"/>
        <end position="309"/>
    </location>
</feature>
<dbReference type="GO" id="GO:0005576">
    <property type="term" value="C:extracellular region"/>
    <property type="evidence" value="ECO:0007669"/>
    <property type="project" value="UniProtKB-SubCell"/>
</dbReference>
<evidence type="ECO:0000259" key="7">
    <source>
        <dbReference type="Pfam" id="PF06429"/>
    </source>
</evidence>
<proteinExistence type="inferred from homology"/>
<keyword evidence="5" id="KW-0964">Secreted</keyword>
<organism evidence="9 10">
    <name type="scientific">Aquibium carbonis</name>
    <dbReference type="NCBI Taxonomy" id="2495581"/>
    <lineage>
        <taxon>Bacteria</taxon>
        <taxon>Pseudomonadati</taxon>
        <taxon>Pseudomonadota</taxon>
        <taxon>Alphaproteobacteria</taxon>
        <taxon>Hyphomicrobiales</taxon>
        <taxon>Phyllobacteriaceae</taxon>
        <taxon>Aquibium</taxon>
    </lineage>
</organism>
<comment type="subcellular location">
    <subcellularLocation>
        <location evidence="1">Bacterial flagellum</location>
    </subcellularLocation>
    <subcellularLocation>
        <location evidence="2">Secreted</location>
    </subcellularLocation>
</comment>
<dbReference type="PANTHER" id="PTHR30033">
    <property type="entry name" value="FLAGELLAR HOOK-ASSOCIATED PROTEIN 1"/>
    <property type="match status" value="1"/>
</dbReference>
<evidence type="ECO:0000256" key="2">
    <source>
        <dbReference type="ARBA" id="ARBA00004613"/>
    </source>
</evidence>
<dbReference type="GO" id="GO:0005198">
    <property type="term" value="F:structural molecule activity"/>
    <property type="evidence" value="ECO:0007669"/>
    <property type="project" value="InterPro"/>
</dbReference>
<keyword evidence="9" id="KW-0966">Cell projection</keyword>
<dbReference type="Pfam" id="PF06429">
    <property type="entry name" value="Flg_bbr_C"/>
    <property type="match status" value="1"/>
</dbReference>
<reference evidence="9 10" key="1">
    <citation type="submission" date="2018-12" db="EMBL/GenBank/DDBJ databases">
        <title>Mesorhizobium carbonis sp. nov., isolated from coal mine water.</title>
        <authorList>
            <person name="Xin W."/>
            <person name="Xu Z."/>
            <person name="Xiang F."/>
            <person name="Zhang J."/>
            <person name="Xi L."/>
            <person name="Liu J."/>
        </authorList>
    </citation>
    <scope>NUCLEOTIDE SEQUENCE [LARGE SCALE GENOMIC DNA]</scope>
    <source>
        <strain evidence="9 10">B2.3</strain>
    </source>
</reference>
<dbReference type="GO" id="GO:0044780">
    <property type="term" value="P:bacterial-type flagellum assembly"/>
    <property type="evidence" value="ECO:0007669"/>
    <property type="project" value="InterPro"/>
</dbReference>
<protein>
    <recommendedName>
        <fullName evidence="4">Flagellar hook-associated protein 1</fullName>
    </recommendedName>
</protein>
<evidence type="ECO:0000256" key="5">
    <source>
        <dbReference type="ARBA" id="ARBA00022525"/>
    </source>
</evidence>
<evidence type="ECO:0000256" key="6">
    <source>
        <dbReference type="ARBA" id="ARBA00023143"/>
    </source>
</evidence>
<dbReference type="EMBL" id="RWKW01000054">
    <property type="protein sequence ID" value="RST85568.1"/>
    <property type="molecule type" value="Genomic_DNA"/>
</dbReference>
<dbReference type="OrthoDB" id="7181295at2"/>
<sequence length="486" mass="50340">MSLTTALNIAQSALLATSKRTSVVSQNITNAGNADYARRTAVLASTDGGVRVSEVRRATNDALFKQNLRAASDWQGQQRLLSGLDNLATAVNGTNNASSPTTALAALRDAIQLYSATPSSSNLAEGAIDAARQLVRSLNDGSDAIQNIRTSADVEIKAAVTDINKLLADFEIANRQVISATATGRDPNSFIDQRNAILSDIAQYIPISTYSRGNDDMVIMTADGATLFETIPRQVTFEPTASFGPGMVGNSVYVDGIPVTAATQDASAISGTLGALVKLRDDVAVTMQTQLDEIARGAIFAFAELDQTGGGAPALAGLFTWSGGPDLPIDGVVTQGLASMITVNAAFDSEQGGDPVLLRDGGANGGDYVANTLGGASFATLLIGLADRIDAPIVFDTSAGIAANVSLAEFGANSIGWIEGLRQQSSSAALGASAMMVRTAEALSNETGVNVDTEMALLLDLEHAYEASARIISTVDRMMAALLELV</sequence>
<dbReference type="NCBIfam" id="TIGR02492">
    <property type="entry name" value="flgK_ends"/>
    <property type="match status" value="1"/>
</dbReference>
<evidence type="ECO:0000256" key="1">
    <source>
        <dbReference type="ARBA" id="ARBA00004365"/>
    </source>
</evidence>
<keyword evidence="10" id="KW-1185">Reference proteome</keyword>
<dbReference type="SUPFAM" id="SSF64518">
    <property type="entry name" value="Phase 1 flagellin"/>
    <property type="match status" value="1"/>
</dbReference>
<evidence type="ECO:0000256" key="4">
    <source>
        <dbReference type="ARBA" id="ARBA00016244"/>
    </source>
</evidence>
<dbReference type="InterPro" id="IPR002371">
    <property type="entry name" value="FlgK"/>
</dbReference>